<protein>
    <submittedName>
        <fullName evidence="1">Uncharacterized protein</fullName>
    </submittedName>
</protein>
<sequence>RIQCCQHCLAISKNLNAGVYDPQPETFTAAFKNRCDFYLKYRGIPTHRHRQLNSWLTLNTPVPVPCEVLEPSVYHTKSPEGMFFLLSPSHAPLSGVSKTEGLGEGVSCAHDV</sequence>
<organism evidence="1">
    <name type="scientific">Graphocephala atropunctata</name>
    <dbReference type="NCBI Taxonomy" id="36148"/>
    <lineage>
        <taxon>Eukaryota</taxon>
        <taxon>Metazoa</taxon>
        <taxon>Ecdysozoa</taxon>
        <taxon>Arthropoda</taxon>
        <taxon>Hexapoda</taxon>
        <taxon>Insecta</taxon>
        <taxon>Pterygota</taxon>
        <taxon>Neoptera</taxon>
        <taxon>Paraneoptera</taxon>
        <taxon>Hemiptera</taxon>
        <taxon>Auchenorrhyncha</taxon>
        <taxon>Membracoidea</taxon>
        <taxon>Cicadellidae</taxon>
        <taxon>Cicadellinae</taxon>
        <taxon>Cicadellini</taxon>
        <taxon>Graphocephala</taxon>
    </lineage>
</organism>
<accession>A0A1B6LEY5</accession>
<proteinExistence type="predicted"/>
<name>A0A1B6LEY5_9HEMI</name>
<reference evidence="1" key="1">
    <citation type="submission" date="2015-11" db="EMBL/GenBank/DDBJ databases">
        <title>De novo transcriptome assembly of four potential Pierce s Disease insect vectors from Arizona vineyards.</title>
        <authorList>
            <person name="Tassone E.E."/>
        </authorList>
    </citation>
    <scope>NUCLEOTIDE SEQUENCE</scope>
</reference>
<gene>
    <name evidence="1" type="ORF">g.9206</name>
</gene>
<feature type="non-terminal residue" evidence="1">
    <location>
        <position position="1"/>
    </location>
</feature>
<evidence type="ECO:0000313" key="1">
    <source>
        <dbReference type="EMBL" id="JAT22251.1"/>
    </source>
</evidence>
<dbReference type="AlphaFoldDB" id="A0A1B6LEY5"/>
<dbReference type="EMBL" id="GEBQ01017726">
    <property type="protein sequence ID" value="JAT22251.1"/>
    <property type="molecule type" value="Transcribed_RNA"/>
</dbReference>